<organism evidence="4 5">
    <name type="scientific">Aliivibrio logei</name>
    <name type="common">Vibrio logei</name>
    <dbReference type="NCBI Taxonomy" id="688"/>
    <lineage>
        <taxon>Bacteria</taxon>
        <taxon>Pseudomonadati</taxon>
        <taxon>Pseudomonadota</taxon>
        <taxon>Gammaproteobacteria</taxon>
        <taxon>Vibrionales</taxon>
        <taxon>Vibrionaceae</taxon>
        <taxon>Aliivibrio</taxon>
    </lineage>
</organism>
<evidence type="ECO:0000313" key="5">
    <source>
        <dbReference type="Proteomes" id="UP000093523"/>
    </source>
</evidence>
<keyword evidence="1" id="KW-1133">Transmembrane helix</keyword>
<evidence type="ECO:0000259" key="3">
    <source>
        <dbReference type="PROSITE" id="PS50887"/>
    </source>
</evidence>
<dbReference type="Pfam" id="PF00563">
    <property type="entry name" value="EAL"/>
    <property type="match status" value="1"/>
</dbReference>
<dbReference type="Proteomes" id="UP000093523">
    <property type="component" value="Unassembled WGS sequence"/>
</dbReference>
<evidence type="ECO:0000256" key="1">
    <source>
        <dbReference type="SAM" id="Phobius"/>
    </source>
</evidence>
<dbReference type="SUPFAM" id="SSF55073">
    <property type="entry name" value="Nucleotide cyclase"/>
    <property type="match status" value="1"/>
</dbReference>
<evidence type="ECO:0000313" key="4">
    <source>
        <dbReference type="EMBL" id="OCH21237.1"/>
    </source>
</evidence>
<dbReference type="CDD" id="cd01948">
    <property type="entry name" value="EAL"/>
    <property type="match status" value="1"/>
</dbReference>
<feature type="domain" description="EAL" evidence="2">
    <location>
        <begin position="269"/>
        <end position="522"/>
    </location>
</feature>
<dbReference type="Gene3D" id="3.30.70.270">
    <property type="match status" value="1"/>
</dbReference>
<feature type="transmembrane region" description="Helical" evidence="1">
    <location>
        <begin position="70"/>
        <end position="90"/>
    </location>
</feature>
<dbReference type="GO" id="GO:0071111">
    <property type="term" value="F:cyclic-guanylate-specific phosphodiesterase activity"/>
    <property type="evidence" value="ECO:0007669"/>
    <property type="project" value="InterPro"/>
</dbReference>
<reference evidence="4 5" key="1">
    <citation type="submission" date="2016-06" db="EMBL/GenBank/DDBJ databases">
        <authorList>
            <person name="Kjaerup R.B."/>
            <person name="Dalgaard T.S."/>
            <person name="Juul-Madsen H.R."/>
        </authorList>
    </citation>
    <scope>NUCLEOTIDE SEQUENCE [LARGE SCALE GENOMIC DNA]</scope>
    <source>
        <strain evidence="4 5">1S159</strain>
    </source>
</reference>
<dbReference type="PROSITE" id="PS50887">
    <property type="entry name" value="GGDEF"/>
    <property type="match status" value="1"/>
</dbReference>
<name>A0A1B9NZ03_ALILO</name>
<keyword evidence="1" id="KW-0812">Transmembrane</keyword>
<dbReference type="InterPro" id="IPR000160">
    <property type="entry name" value="GGDEF_dom"/>
</dbReference>
<evidence type="ECO:0000259" key="2">
    <source>
        <dbReference type="PROSITE" id="PS50883"/>
    </source>
</evidence>
<keyword evidence="1" id="KW-0472">Membrane</keyword>
<feature type="domain" description="GGDEF" evidence="3">
    <location>
        <begin position="129"/>
        <end position="261"/>
    </location>
</feature>
<dbReference type="InterPro" id="IPR029787">
    <property type="entry name" value="Nucleotide_cyclase"/>
</dbReference>
<feature type="transmembrane region" description="Helical" evidence="1">
    <location>
        <begin position="35"/>
        <end position="54"/>
    </location>
</feature>
<dbReference type="AlphaFoldDB" id="A0A1B9NZ03"/>
<sequence length="531" mass="61787">MDIDVLFILFTIINVMALLCSAYFIYKIEVIKNGLIRTVFVGIFCSYFVSFIYLEKYVFSHEIADSLDNIILVFSTVSIQMLFFVLWFMYRFINQFTLIEKINIEHRKSLYNKKDIYQKLIDKKIALKIPFSITKIKVVNYRKLIDVSSYKVFKKILSYSVLMIKRELKNKHIDLYYEDNEIVIISYSTDKILIEKVANKIHKQLISPILMGDRNFLLQPVIGCAVYTDDIKSSEEMLKRVDIACYKAKKLGLVFDFYSYQYAKSINEELRILDKLVYAIPNSEFELYYQPIVNSIDKTIHGYEALIRWPQKDGTMIPPDQFILVAENNNFIKGITEWVVRQVARDIQRFKMENIHHQVHINISTLDLHDNDLYIQLSDLLINKTIEPSDVVLEVTESALMSDIDAAYLMLSKFSELGFYISIDDFGTGFSSLSLLRVLTFNQIKIDQSFIRNMSIGNSDYAIVASTIYLAHSLGCNVVAEGVEDQSLFNELRELGCDYIQGYFIHKPQDLTTMIHWSLKQMEKEKLSSIA</sequence>
<dbReference type="RefSeq" id="WP_065611070.1">
    <property type="nucleotide sequence ID" value="NZ_CAWMPN010000009.1"/>
</dbReference>
<dbReference type="Gene3D" id="3.20.20.450">
    <property type="entry name" value="EAL domain"/>
    <property type="match status" value="1"/>
</dbReference>
<dbReference type="EMBL" id="MAJU01000009">
    <property type="protein sequence ID" value="OCH21237.1"/>
    <property type="molecule type" value="Genomic_DNA"/>
</dbReference>
<comment type="caution">
    <text evidence="4">The sequence shown here is derived from an EMBL/GenBank/DDBJ whole genome shotgun (WGS) entry which is preliminary data.</text>
</comment>
<feature type="transmembrane region" description="Helical" evidence="1">
    <location>
        <begin position="6"/>
        <end position="26"/>
    </location>
</feature>
<dbReference type="PANTHER" id="PTHR33121:SF70">
    <property type="entry name" value="SIGNALING PROTEIN YKOW"/>
    <property type="match status" value="1"/>
</dbReference>
<dbReference type="SUPFAM" id="SSF141868">
    <property type="entry name" value="EAL domain-like"/>
    <property type="match status" value="1"/>
</dbReference>
<dbReference type="OrthoDB" id="1316910at2"/>
<dbReference type="SMART" id="SM00052">
    <property type="entry name" value="EAL"/>
    <property type="match status" value="1"/>
</dbReference>
<protein>
    <submittedName>
        <fullName evidence="4">Diguanylate phosphodiesterase</fullName>
    </submittedName>
</protein>
<dbReference type="InterPro" id="IPR050706">
    <property type="entry name" value="Cyclic-di-GMP_PDE-like"/>
</dbReference>
<dbReference type="Pfam" id="PF00990">
    <property type="entry name" value="GGDEF"/>
    <property type="match status" value="1"/>
</dbReference>
<dbReference type="PANTHER" id="PTHR33121">
    <property type="entry name" value="CYCLIC DI-GMP PHOSPHODIESTERASE PDEF"/>
    <property type="match status" value="1"/>
</dbReference>
<proteinExistence type="predicted"/>
<dbReference type="InterPro" id="IPR035919">
    <property type="entry name" value="EAL_sf"/>
</dbReference>
<dbReference type="InterPro" id="IPR001633">
    <property type="entry name" value="EAL_dom"/>
</dbReference>
<dbReference type="PROSITE" id="PS50883">
    <property type="entry name" value="EAL"/>
    <property type="match status" value="1"/>
</dbReference>
<gene>
    <name evidence="4" type="ORF">A6E04_11880</name>
</gene>
<accession>A0A1B9NZ03</accession>
<dbReference type="STRING" id="688.A6E04_11880"/>
<dbReference type="InterPro" id="IPR043128">
    <property type="entry name" value="Rev_trsase/Diguanyl_cyclase"/>
</dbReference>